<evidence type="ECO:0000256" key="8">
    <source>
        <dbReference type="SAM" id="Phobius"/>
    </source>
</evidence>
<evidence type="ECO:0000313" key="9">
    <source>
        <dbReference type="EMBL" id="MFD1032400.1"/>
    </source>
</evidence>
<feature type="transmembrane region" description="Helical" evidence="8">
    <location>
        <begin position="7"/>
        <end position="24"/>
    </location>
</feature>
<dbReference type="Pfam" id="PF01594">
    <property type="entry name" value="AI-2E_transport"/>
    <property type="match status" value="1"/>
</dbReference>
<reference evidence="10" key="1">
    <citation type="journal article" date="2019" name="Int. J. Syst. Evol. Microbiol.">
        <title>The Global Catalogue of Microorganisms (GCM) 10K type strain sequencing project: providing services to taxonomists for standard genome sequencing and annotation.</title>
        <authorList>
            <consortium name="The Broad Institute Genomics Platform"/>
            <consortium name="The Broad Institute Genome Sequencing Center for Infectious Disease"/>
            <person name="Wu L."/>
            <person name="Ma J."/>
        </authorList>
    </citation>
    <scope>NUCLEOTIDE SEQUENCE [LARGE SCALE GENOMIC DNA]</scope>
    <source>
        <strain evidence="10">CCUG 56756</strain>
    </source>
</reference>
<feature type="transmembrane region" description="Helical" evidence="8">
    <location>
        <begin position="156"/>
        <end position="181"/>
    </location>
</feature>
<keyword evidence="10" id="KW-1185">Reference proteome</keyword>
<evidence type="ECO:0000256" key="5">
    <source>
        <dbReference type="ARBA" id="ARBA00022692"/>
    </source>
</evidence>
<proteinExistence type="inferred from homology"/>
<evidence type="ECO:0000256" key="7">
    <source>
        <dbReference type="ARBA" id="ARBA00023136"/>
    </source>
</evidence>
<dbReference type="Proteomes" id="UP001597109">
    <property type="component" value="Unassembled WGS sequence"/>
</dbReference>
<sequence length="360" mass="40861">MPKTRWFLFLYSVVLLLIIIYLAARMPFLLYPFRVIFSTIAPTIIVGGILYYIFRPLVRLLEKRMGRVSAILSIFFIFTVVIFLLGSWLGPILVNQIMALINNFPTIVNRVQNWINMTLESDWWFYIEEQDIMPGLQPSTFMDSFSTRFEGFGSTILSFLASFFGIVTKLVIVPFVLFFLLKDGERLPDRLVKFLPKDSRDEGRRILQDMDENLSAYIQGQAIVSLFVGALSLVAYMLLGLEYAVILALVSMFTNLIPFLGPFIGAIPVLIVAFFQDPLLALWTAIAIIIIQQIESNLISPNVMGHKLEVHPVTIIFLLYIGGSFAGIIGMILVIPVYAVGKAIVQNLYRLIRLKYPALR</sequence>
<comment type="subcellular location">
    <subcellularLocation>
        <location evidence="1">Cell membrane</location>
        <topology evidence="1">Multi-pass membrane protein</topology>
    </subcellularLocation>
</comment>
<evidence type="ECO:0000256" key="1">
    <source>
        <dbReference type="ARBA" id="ARBA00004651"/>
    </source>
</evidence>
<evidence type="ECO:0000256" key="3">
    <source>
        <dbReference type="ARBA" id="ARBA00022448"/>
    </source>
</evidence>
<evidence type="ECO:0000313" key="10">
    <source>
        <dbReference type="Proteomes" id="UP001597109"/>
    </source>
</evidence>
<comment type="caution">
    <text evidence="9">The sequence shown here is derived from an EMBL/GenBank/DDBJ whole genome shotgun (WGS) entry which is preliminary data.</text>
</comment>
<feature type="transmembrane region" description="Helical" evidence="8">
    <location>
        <begin position="279"/>
        <end position="295"/>
    </location>
</feature>
<keyword evidence="4" id="KW-1003">Cell membrane</keyword>
<keyword evidence="7 8" id="KW-0472">Membrane</keyword>
<dbReference type="PANTHER" id="PTHR21716:SF53">
    <property type="entry name" value="PERMEASE PERM-RELATED"/>
    <property type="match status" value="1"/>
</dbReference>
<dbReference type="PANTHER" id="PTHR21716">
    <property type="entry name" value="TRANSMEMBRANE PROTEIN"/>
    <property type="match status" value="1"/>
</dbReference>
<keyword evidence="6 8" id="KW-1133">Transmembrane helix</keyword>
<dbReference type="InterPro" id="IPR002549">
    <property type="entry name" value="AI-2E-like"/>
</dbReference>
<keyword evidence="3" id="KW-0813">Transport</keyword>
<accession>A0ABW3LCR2</accession>
<feature type="transmembrane region" description="Helical" evidence="8">
    <location>
        <begin position="315"/>
        <end position="340"/>
    </location>
</feature>
<protein>
    <submittedName>
        <fullName evidence="9">AI-2E family transporter</fullName>
    </submittedName>
</protein>
<evidence type="ECO:0000256" key="2">
    <source>
        <dbReference type="ARBA" id="ARBA00009773"/>
    </source>
</evidence>
<evidence type="ECO:0000256" key="6">
    <source>
        <dbReference type="ARBA" id="ARBA00022989"/>
    </source>
</evidence>
<dbReference type="RefSeq" id="WP_144840786.1">
    <property type="nucleotide sequence ID" value="NZ_JBHTKI010000020.1"/>
</dbReference>
<keyword evidence="5 8" id="KW-0812">Transmembrane</keyword>
<organism evidence="9 10">
    <name type="scientific">Metaplanococcus flavidus</name>
    <dbReference type="NCBI Taxonomy" id="569883"/>
    <lineage>
        <taxon>Bacteria</taxon>
        <taxon>Bacillati</taxon>
        <taxon>Bacillota</taxon>
        <taxon>Bacilli</taxon>
        <taxon>Bacillales</taxon>
        <taxon>Caryophanaceae</taxon>
        <taxon>Metaplanococcus</taxon>
    </lineage>
</organism>
<gene>
    <name evidence="9" type="ORF">ACFQ1X_13245</name>
</gene>
<feature type="transmembrane region" description="Helical" evidence="8">
    <location>
        <begin position="214"/>
        <end position="239"/>
    </location>
</feature>
<comment type="similarity">
    <text evidence="2">Belongs to the autoinducer-2 exporter (AI-2E) (TC 2.A.86) family.</text>
</comment>
<name>A0ABW3LCR2_9BACL</name>
<dbReference type="EMBL" id="JBHTKI010000020">
    <property type="protein sequence ID" value="MFD1032400.1"/>
    <property type="molecule type" value="Genomic_DNA"/>
</dbReference>
<feature type="transmembrane region" description="Helical" evidence="8">
    <location>
        <begin position="30"/>
        <end position="54"/>
    </location>
</feature>
<feature type="transmembrane region" description="Helical" evidence="8">
    <location>
        <begin position="245"/>
        <end position="272"/>
    </location>
</feature>
<feature type="transmembrane region" description="Helical" evidence="8">
    <location>
        <begin position="66"/>
        <end position="89"/>
    </location>
</feature>
<evidence type="ECO:0000256" key="4">
    <source>
        <dbReference type="ARBA" id="ARBA00022475"/>
    </source>
</evidence>